<organism evidence="1">
    <name type="scientific">Panicum hallii</name>
    <dbReference type="NCBI Taxonomy" id="206008"/>
    <lineage>
        <taxon>Eukaryota</taxon>
        <taxon>Viridiplantae</taxon>
        <taxon>Streptophyta</taxon>
        <taxon>Embryophyta</taxon>
        <taxon>Tracheophyta</taxon>
        <taxon>Spermatophyta</taxon>
        <taxon>Magnoliopsida</taxon>
        <taxon>Liliopsida</taxon>
        <taxon>Poales</taxon>
        <taxon>Poaceae</taxon>
        <taxon>PACMAD clade</taxon>
        <taxon>Panicoideae</taxon>
        <taxon>Panicodae</taxon>
        <taxon>Paniceae</taxon>
        <taxon>Panicinae</taxon>
        <taxon>Panicum</taxon>
        <taxon>Panicum sect. Panicum</taxon>
    </lineage>
</organism>
<dbReference type="Proteomes" id="UP000243499">
    <property type="component" value="Chromosome 4"/>
</dbReference>
<evidence type="ECO:0000313" key="1">
    <source>
        <dbReference type="EMBL" id="PAN24951.1"/>
    </source>
</evidence>
<reference evidence="1" key="1">
    <citation type="submission" date="2018-04" db="EMBL/GenBank/DDBJ databases">
        <title>WGS assembly of Panicum hallii.</title>
        <authorList>
            <person name="Lovell J."/>
            <person name="Jenkins J."/>
            <person name="Lowry D."/>
            <person name="Mamidi S."/>
            <person name="Sreedasyam A."/>
            <person name="Weng X."/>
            <person name="Barry K."/>
            <person name="Bonette J."/>
            <person name="Campitelli B."/>
            <person name="Daum C."/>
            <person name="Gordon S."/>
            <person name="Gould B."/>
            <person name="Lipzen A."/>
            <person name="Macqueen A."/>
            <person name="Palacio-Mejia J."/>
            <person name="Plott C."/>
            <person name="Shakirov E."/>
            <person name="Shu S."/>
            <person name="Yoshinaga Y."/>
            <person name="Zane M."/>
            <person name="Rokhsar D."/>
            <person name="Grimwood J."/>
            <person name="Schmutz J."/>
            <person name="Juenger T."/>
        </authorList>
    </citation>
    <scope>NUCLEOTIDE SEQUENCE [LARGE SCALE GENOMIC DNA]</scope>
    <source>
        <strain evidence="1">FIL2</strain>
    </source>
</reference>
<name>A0A2S3HKA5_9POAL</name>
<dbReference type="EMBL" id="CM008049">
    <property type="protein sequence ID" value="PAN24951.1"/>
    <property type="molecule type" value="Genomic_DNA"/>
</dbReference>
<dbReference type="AlphaFoldDB" id="A0A2S3HKA5"/>
<proteinExistence type="predicted"/>
<gene>
    <name evidence="1" type="ORF">PAHAL_4G264500</name>
</gene>
<accession>A0A2S3HKA5</accession>
<sequence>MDDHTVDMCAKSKRISFIALNSFLLQLLLPLECYQILCKNDLIFSVHSGQRNHPYFCSSRAESKVSPPTKVSIRKTYIAE</sequence>
<protein>
    <submittedName>
        <fullName evidence="1">Uncharacterized protein</fullName>
    </submittedName>
</protein>
<dbReference type="Gramene" id="PAN24951">
    <property type="protein sequence ID" value="PAN24951"/>
    <property type="gene ID" value="PAHAL_4G264500"/>
</dbReference>